<gene>
    <name evidence="1" type="ORF">LCGC14_0365300</name>
</gene>
<organism evidence="1">
    <name type="scientific">marine sediment metagenome</name>
    <dbReference type="NCBI Taxonomy" id="412755"/>
    <lineage>
        <taxon>unclassified sequences</taxon>
        <taxon>metagenomes</taxon>
        <taxon>ecological metagenomes</taxon>
    </lineage>
</organism>
<dbReference type="AlphaFoldDB" id="A0A0F9TCJ8"/>
<name>A0A0F9TCJ8_9ZZZZ</name>
<proteinExistence type="predicted"/>
<sequence length="70" mass="8643">MTSLERLDIATKERDKLRKLFEIRHDQVIKEELIHYLKLRWRNYSEYSVEGISRHTFALPKDWEQALRKN</sequence>
<dbReference type="EMBL" id="LAZR01000287">
    <property type="protein sequence ID" value="KKN76879.1"/>
    <property type="molecule type" value="Genomic_DNA"/>
</dbReference>
<protein>
    <submittedName>
        <fullName evidence="1">Uncharacterized protein</fullName>
    </submittedName>
</protein>
<accession>A0A0F9TCJ8</accession>
<reference evidence="1" key="1">
    <citation type="journal article" date="2015" name="Nature">
        <title>Complex archaea that bridge the gap between prokaryotes and eukaryotes.</title>
        <authorList>
            <person name="Spang A."/>
            <person name="Saw J.H."/>
            <person name="Jorgensen S.L."/>
            <person name="Zaremba-Niedzwiedzka K."/>
            <person name="Martijn J."/>
            <person name="Lind A.E."/>
            <person name="van Eijk R."/>
            <person name="Schleper C."/>
            <person name="Guy L."/>
            <person name="Ettema T.J."/>
        </authorList>
    </citation>
    <scope>NUCLEOTIDE SEQUENCE</scope>
</reference>
<evidence type="ECO:0000313" key="1">
    <source>
        <dbReference type="EMBL" id="KKN76879.1"/>
    </source>
</evidence>
<comment type="caution">
    <text evidence="1">The sequence shown here is derived from an EMBL/GenBank/DDBJ whole genome shotgun (WGS) entry which is preliminary data.</text>
</comment>